<reference evidence="2 3" key="1">
    <citation type="journal article" date="2020" name="Nature">
        <title>Six reference-quality genomes reveal evolution of bat adaptations.</title>
        <authorList>
            <person name="Jebb D."/>
            <person name="Huang Z."/>
            <person name="Pippel M."/>
            <person name="Hughes G.M."/>
            <person name="Lavrichenko K."/>
            <person name="Devanna P."/>
            <person name="Winkler S."/>
            <person name="Jermiin L.S."/>
            <person name="Skirmuntt E.C."/>
            <person name="Katzourakis A."/>
            <person name="Burkitt-Gray L."/>
            <person name="Ray D.A."/>
            <person name="Sullivan K.A.M."/>
            <person name="Roscito J.G."/>
            <person name="Kirilenko B.M."/>
            <person name="Davalos L.M."/>
            <person name="Corthals A.P."/>
            <person name="Power M.L."/>
            <person name="Jones G."/>
            <person name="Ransome R.D."/>
            <person name="Dechmann D.K.N."/>
            <person name="Locatelli A.G."/>
            <person name="Puechmaille S.J."/>
            <person name="Fedrigo O."/>
            <person name="Jarvis E.D."/>
            <person name="Hiller M."/>
            <person name="Vernes S.C."/>
            <person name="Myers E.W."/>
            <person name="Teeling E.C."/>
        </authorList>
    </citation>
    <scope>NUCLEOTIDE SEQUENCE [LARGE SCALE GENOMIC DNA]</scope>
    <source>
        <strain evidence="2">MRouAeg1</strain>
        <tissue evidence="2">Muscle</tissue>
    </source>
</reference>
<feature type="compositionally biased region" description="Basic and acidic residues" evidence="1">
    <location>
        <begin position="59"/>
        <end position="93"/>
    </location>
</feature>
<comment type="caution">
    <text evidence="2">The sequence shown here is derived from an EMBL/GenBank/DDBJ whole genome shotgun (WGS) entry which is preliminary data.</text>
</comment>
<gene>
    <name evidence="2" type="ORF">HJG63_007826</name>
</gene>
<organism evidence="2 3">
    <name type="scientific">Rousettus aegyptiacus</name>
    <name type="common">Egyptian fruit bat</name>
    <name type="synonym">Pteropus aegyptiacus</name>
    <dbReference type="NCBI Taxonomy" id="9407"/>
    <lineage>
        <taxon>Eukaryota</taxon>
        <taxon>Metazoa</taxon>
        <taxon>Chordata</taxon>
        <taxon>Craniata</taxon>
        <taxon>Vertebrata</taxon>
        <taxon>Euteleostomi</taxon>
        <taxon>Mammalia</taxon>
        <taxon>Eutheria</taxon>
        <taxon>Laurasiatheria</taxon>
        <taxon>Chiroptera</taxon>
        <taxon>Yinpterochiroptera</taxon>
        <taxon>Pteropodoidea</taxon>
        <taxon>Pteropodidae</taxon>
        <taxon>Rousettinae</taxon>
        <taxon>Rousettus</taxon>
    </lineage>
</organism>
<evidence type="ECO:0000313" key="2">
    <source>
        <dbReference type="EMBL" id="KAF6505949.1"/>
    </source>
</evidence>
<feature type="compositionally biased region" description="Polar residues" evidence="1">
    <location>
        <begin position="14"/>
        <end position="36"/>
    </location>
</feature>
<evidence type="ECO:0000313" key="3">
    <source>
        <dbReference type="Proteomes" id="UP000593571"/>
    </source>
</evidence>
<dbReference type="EMBL" id="JACASE010000001">
    <property type="protein sequence ID" value="KAF6505949.1"/>
    <property type="molecule type" value="Genomic_DNA"/>
</dbReference>
<dbReference type="AlphaFoldDB" id="A0A7J8KAU7"/>
<evidence type="ECO:0000256" key="1">
    <source>
        <dbReference type="SAM" id="MobiDB-lite"/>
    </source>
</evidence>
<name>A0A7J8KAU7_ROUAE</name>
<protein>
    <submittedName>
        <fullName evidence="2">Uncharacterized protein</fullName>
    </submittedName>
</protein>
<sequence>MVPGRHRLPRCSQAEATSTAPTRATWPLETQGTKTKLQIGPKGPDVNKSHFLPSTSPHFHGDSWSDSHSSRTLKGREDFHTERPGTGQRHSDQGKNCWIDPRRQCGQKFFGKAQCLHMLGCWEMAVAEGSAERVLC</sequence>
<dbReference type="Proteomes" id="UP000593571">
    <property type="component" value="Unassembled WGS sequence"/>
</dbReference>
<accession>A0A7J8KAU7</accession>
<keyword evidence="3" id="KW-1185">Reference proteome</keyword>
<feature type="region of interest" description="Disordered" evidence="1">
    <location>
        <begin position="1"/>
        <end position="97"/>
    </location>
</feature>
<proteinExistence type="predicted"/>